<comment type="subcellular location">
    <subcellularLocation>
        <location evidence="1">Membrane</location>
        <topology evidence="1">Multi-pass membrane protein</topology>
    </subcellularLocation>
</comment>
<feature type="transmembrane region" description="Helical" evidence="6">
    <location>
        <begin position="103"/>
        <end position="124"/>
    </location>
</feature>
<proteinExistence type="predicted"/>
<evidence type="ECO:0000256" key="3">
    <source>
        <dbReference type="ARBA" id="ARBA00022989"/>
    </source>
</evidence>
<dbReference type="InterPro" id="IPR008253">
    <property type="entry name" value="Marvel"/>
</dbReference>
<dbReference type="Proteomes" id="UP000283509">
    <property type="component" value="Unassembled WGS sequence"/>
</dbReference>
<dbReference type="Pfam" id="PF01284">
    <property type="entry name" value="MARVEL"/>
    <property type="match status" value="1"/>
</dbReference>
<accession>A0A3R7PNF4</accession>
<keyword evidence="9" id="KW-1185">Reference proteome</keyword>
<dbReference type="InterPro" id="IPR050578">
    <property type="entry name" value="MARVEL-CKLF_proteins"/>
</dbReference>
<organism evidence="8 9">
    <name type="scientific">Penaeus vannamei</name>
    <name type="common">Whiteleg shrimp</name>
    <name type="synonym">Litopenaeus vannamei</name>
    <dbReference type="NCBI Taxonomy" id="6689"/>
    <lineage>
        <taxon>Eukaryota</taxon>
        <taxon>Metazoa</taxon>
        <taxon>Ecdysozoa</taxon>
        <taxon>Arthropoda</taxon>
        <taxon>Crustacea</taxon>
        <taxon>Multicrustacea</taxon>
        <taxon>Malacostraca</taxon>
        <taxon>Eumalacostraca</taxon>
        <taxon>Eucarida</taxon>
        <taxon>Decapoda</taxon>
        <taxon>Dendrobranchiata</taxon>
        <taxon>Penaeoidea</taxon>
        <taxon>Penaeidae</taxon>
        <taxon>Penaeus</taxon>
    </lineage>
</organism>
<keyword evidence="3 6" id="KW-1133">Transmembrane helix</keyword>
<evidence type="ECO:0000313" key="9">
    <source>
        <dbReference type="Proteomes" id="UP000283509"/>
    </source>
</evidence>
<comment type="caution">
    <text evidence="8">The sequence shown here is derived from an EMBL/GenBank/DDBJ whole genome shotgun (WGS) entry which is preliminary data.</text>
</comment>
<evidence type="ECO:0000313" key="8">
    <source>
        <dbReference type="EMBL" id="ROT77565.1"/>
    </source>
</evidence>
<evidence type="ECO:0000256" key="4">
    <source>
        <dbReference type="ARBA" id="ARBA00023136"/>
    </source>
</evidence>
<feature type="transmembrane region" description="Helical" evidence="6">
    <location>
        <begin position="165"/>
        <end position="183"/>
    </location>
</feature>
<gene>
    <name evidence="8" type="ORF">C7M84_003805</name>
</gene>
<dbReference type="EMBL" id="QCYY01001511">
    <property type="protein sequence ID" value="ROT77565.1"/>
    <property type="molecule type" value="Genomic_DNA"/>
</dbReference>
<reference evidence="8 9" key="2">
    <citation type="submission" date="2019-01" db="EMBL/GenBank/DDBJ databases">
        <title>The decoding of complex shrimp genome reveals the adaptation for benthos swimmer, frequently molting mechanism and breeding impact on genome.</title>
        <authorList>
            <person name="Sun Y."/>
            <person name="Gao Y."/>
            <person name="Yu Y."/>
        </authorList>
    </citation>
    <scope>NUCLEOTIDE SEQUENCE [LARGE SCALE GENOMIC DNA]</scope>
    <source>
        <tissue evidence="8">Muscle</tissue>
    </source>
</reference>
<evidence type="ECO:0000256" key="1">
    <source>
        <dbReference type="ARBA" id="ARBA00004141"/>
    </source>
</evidence>
<dbReference type="PANTHER" id="PTHR22776">
    <property type="entry name" value="MARVEL-CONTAINING POTENTIAL LIPID RAFT-ASSOCIATED PROTEIN"/>
    <property type="match status" value="1"/>
</dbReference>
<dbReference type="OrthoDB" id="10028364at2759"/>
<name>A0A3R7PNF4_PENVA</name>
<feature type="transmembrane region" description="Helical" evidence="6">
    <location>
        <begin position="195"/>
        <end position="217"/>
    </location>
</feature>
<dbReference type="GO" id="GO:0016020">
    <property type="term" value="C:membrane"/>
    <property type="evidence" value="ECO:0007669"/>
    <property type="project" value="UniProtKB-SubCell"/>
</dbReference>
<evidence type="ECO:0000256" key="2">
    <source>
        <dbReference type="ARBA" id="ARBA00022692"/>
    </source>
</evidence>
<reference evidence="8 9" key="1">
    <citation type="submission" date="2018-04" db="EMBL/GenBank/DDBJ databases">
        <authorList>
            <person name="Zhang X."/>
            <person name="Yuan J."/>
            <person name="Li F."/>
            <person name="Xiang J."/>
        </authorList>
    </citation>
    <scope>NUCLEOTIDE SEQUENCE [LARGE SCALE GENOMIC DNA]</scope>
    <source>
        <tissue evidence="8">Muscle</tissue>
    </source>
</reference>
<dbReference type="PROSITE" id="PS51225">
    <property type="entry name" value="MARVEL"/>
    <property type="match status" value="1"/>
</dbReference>
<feature type="transmembrane region" description="Helical" evidence="6">
    <location>
        <begin position="130"/>
        <end position="153"/>
    </location>
</feature>
<protein>
    <recommendedName>
        <fullName evidence="7">MARVEL domain-containing protein</fullName>
    </recommendedName>
</protein>
<evidence type="ECO:0000259" key="7">
    <source>
        <dbReference type="PROSITE" id="PS51225"/>
    </source>
</evidence>
<evidence type="ECO:0000256" key="6">
    <source>
        <dbReference type="SAM" id="Phobius"/>
    </source>
</evidence>
<sequence length="247" mass="27286">MRASTHFEDAFWWWASWGCTEGGMPVPMEFWSSQSHLMSEAESKNGASSALLVVYLRCVSEMEPGMADPGFPQSPTGGNTATASMPGIPGIRFDPIYFRSIPGILKCVQMVLNIVGYICVMSSIQSNAYTASWFSFVSMTGFWVTGILLVLYLMHVLEKFHMVPWVLLELGYCALWTFFYFTASTACASWGGYYPAWAAAAFFGYAAMIAYGVDAFFKFKAWRSGGMAQGDPQMRAGGPEMQSPDAY</sequence>
<dbReference type="PANTHER" id="PTHR22776:SF49">
    <property type="entry name" value="MARVEL DOMAIN-CONTAINING PROTEIN"/>
    <property type="match status" value="1"/>
</dbReference>
<keyword evidence="2 5" id="KW-0812">Transmembrane</keyword>
<keyword evidence="4 5" id="KW-0472">Membrane</keyword>
<evidence type="ECO:0000256" key="5">
    <source>
        <dbReference type="PROSITE-ProRule" id="PRU00581"/>
    </source>
</evidence>
<dbReference type="AlphaFoldDB" id="A0A3R7PNF4"/>
<feature type="domain" description="MARVEL" evidence="7">
    <location>
        <begin position="97"/>
        <end position="223"/>
    </location>
</feature>